<dbReference type="RefSeq" id="WP_193942311.1">
    <property type="nucleotide sequence ID" value="NZ_JADEWB010000025.1"/>
</dbReference>
<dbReference type="InterPro" id="IPR010095">
    <property type="entry name" value="Cas12f1-like_TNB"/>
</dbReference>
<reference evidence="3 4" key="1">
    <citation type="submission" date="2020-10" db="EMBL/GenBank/DDBJ databases">
        <authorList>
            <person name="Castelo-Branco R."/>
            <person name="Eusebio N."/>
            <person name="Adriana R."/>
            <person name="Vieira A."/>
            <person name="Brugerolle De Fraissinette N."/>
            <person name="Rezende De Castro R."/>
            <person name="Schneider M.P."/>
            <person name="Vasconcelos V."/>
            <person name="Leao P.N."/>
        </authorList>
    </citation>
    <scope>NUCLEOTIDE SEQUENCE [LARGE SCALE GENOMIC DNA]</scope>
    <source>
        <strain evidence="3 4">LEGE 00250</strain>
    </source>
</reference>
<accession>A0ABR9VCC4</accession>
<evidence type="ECO:0000259" key="2">
    <source>
        <dbReference type="Pfam" id="PF07282"/>
    </source>
</evidence>
<evidence type="ECO:0000313" key="3">
    <source>
        <dbReference type="EMBL" id="MBE9235782.1"/>
    </source>
</evidence>
<evidence type="ECO:0000313" key="4">
    <source>
        <dbReference type="Proteomes" id="UP000606776"/>
    </source>
</evidence>
<dbReference type="Pfam" id="PF07282">
    <property type="entry name" value="Cas12f1-like_TNB"/>
    <property type="match status" value="1"/>
</dbReference>
<evidence type="ECO:0000256" key="1">
    <source>
        <dbReference type="ARBA" id="ARBA00023125"/>
    </source>
</evidence>
<name>A0ABR9VCC4_9CYAN</name>
<feature type="non-terminal residue" evidence="3">
    <location>
        <position position="1"/>
    </location>
</feature>
<feature type="domain" description="Cas12f1-like TNB" evidence="2">
    <location>
        <begin position="1"/>
        <end position="18"/>
    </location>
</feature>
<protein>
    <submittedName>
        <fullName evidence="3">Transposase</fullName>
    </submittedName>
</protein>
<keyword evidence="4" id="KW-1185">Reference proteome</keyword>
<sequence length="24" mass="2637">CENCGFEIDRDLNAAINLSRLAKA</sequence>
<comment type="caution">
    <text evidence="3">The sequence shown here is derived from an EMBL/GenBank/DDBJ whole genome shotgun (WGS) entry which is preliminary data.</text>
</comment>
<keyword evidence="1" id="KW-0238">DNA-binding</keyword>
<dbReference type="Proteomes" id="UP000606776">
    <property type="component" value="Unassembled WGS sequence"/>
</dbReference>
<gene>
    <name evidence="3" type="ORF">IQ227_06950</name>
</gene>
<proteinExistence type="predicted"/>
<dbReference type="EMBL" id="JADEWB010000025">
    <property type="protein sequence ID" value="MBE9235782.1"/>
    <property type="molecule type" value="Genomic_DNA"/>
</dbReference>
<organism evidence="3 4">
    <name type="scientific">Sphaerospermopsis aphanizomenoides LEGE 00250</name>
    <dbReference type="NCBI Taxonomy" id="2777972"/>
    <lineage>
        <taxon>Bacteria</taxon>
        <taxon>Bacillati</taxon>
        <taxon>Cyanobacteriota</taxon>
        <taxon>Cyanophyceae</taxon>
        <taxon>Nostocales</taxon>
        <taxon>Aphanizomenonaceae</taxon>
        <taxon>Sphaerospermopsis</taxon>
        <taxon>Sphaerospermopsis aphanizomenoides</taxon>
    </lineage>
</organism>